<feature type="region of interest" description="Disordered" evidence="1">
    <location>
        <begin position="1"/>
        <end position="32"/>
    </location>
</feature>
<name>A0A971S1A3_9BACT</name>
<evidence type="ECO:0000313" key="3">
    <source>
        <dbReference type="Proteomes" id="UP000777265"/>
    </source>
</evidence>
<organism evidence="2 3">
    <name type="scientific">Syntrophorhabdus aromaticivorans</name>
    <dbReference type="NCBI Taxonomy" id="328301"/>
    <lineage>
        <taxon>Bacteria</taxon>
        <taxon>Pseudomonadati</taxon>
        <taxon>Thermodesulfobacteriota</taxon>
        <taxon>Syntrophorhabdia</taxon>
        <taxon>Syntrophorhabdales</taxon>
        <taxon>Syntrophorhabdaceae</taxon>
        <taxon>Syntrophorhabdus</taxon>
    </lineage>
</organism>
<gene>
    <name evidence="2" type="ORF">GXY80_06105</name>
</gene>
<comment type="caution">
    <text evidence="2">The sequence shown here is derived from an EMBL/GenBank/DDBJ whole genome shotgun (WGS) entry which is preliminary data.</text>
</comment>
<dbReference type="InterPro" id="IPR014995">
    <property type="entry name" value="DUF1844"/>
</dbReference>
<reference evidence="2" key="1">
    <citation type="journal article" date="2020" name="Biotechnol. Biofuels">
        <title>New insights from the biogas microbiome by comprehensive genome-resolved metagenomics of nearly 1600 species originating from multiple anaerobic digesters.</title>
        <authorList>
            <person name="Campanaro S."/>
            <person name="Treu L."/>
            <person name="Rodriguez-R L.M."/>
            <person name="Kovalovszki A."/>
            <person name="Ziels R.M."/>
            <person name="Maus I."/>
            <person name="Zhu X."/>
            <person name="Kougias P.G."/>
            <person name="Basile A."/>
            <person name="Luo G."/>
            <person name="Schluter A."/>
            <person name="Konstantinidis K.T."/>
            <person name="Angelidaki I."/>
        </authorList>
    </citation>
    <scope>NUCLEOTIDE SEQUENCE</scope>
    <source>
        <strain evidence="2">AS06rmzACSIP_7</strain>
    </source>
</reference>
<protein>
    <submittedName>
        <fullName evidence="2">DUF1844 domain-containing protein</fullName>
    </submittedName>
</protein>
<evidence type="ECO:0000256" key="1">
    <source>
        <dbReference type="SAM" id="MobiDB-lite"/>
    </source>
</evidence>
<sequence length="127" mass="13961">MEEEQKGFTITDKRGTFGDGGDTGTGTDHPREERTCEEKAEEEAFATVLNFSTFILSLTTSALVSLGELPDPLSKEKVANLPLAQQTISIIEILKEKTAGNLTEDEDRLISTVLYDLRMKYVQAACS</sequence>
<accession>A0A971S1A3</accession>
<dbReference type="AlphaFoldDB" id="A0A971S1A3"/>
<evidence type="ECO:0000313" key="2">
    <source>
        <dbReference type="EMBL" id="NLW35042.1"/>
    </source>
</evidence>
<dbReference type="Pfam" id="PF08899">
    <property type="entry name" value="DUF1844"/>
    <property type="match status" value="1"/>
</dbReference>
<feature type="compositionally biased region" description="Basic and acidic residues" evidence="1">
    <location>
        <begin position="1"/>
        <end position="16"/>
    </location>
</feature>
<dbReference type="Proteomes" id="UP000777265">
    <property type="component" value="Unassembled WGS sequence"/>
</dbReference>
<reference evidence="2" key="2">
    <citation type="submission" date="2020-01" db="EMBL/GenBank/DDBJ databases">
        <authorList>
            <person name="Campanaro S."/>
        </authorList>
    </citation>
    <scope>NUCLEOTIDE SEQUENCE</scope>
    <source>
        <strain evidence="2">AS06rmzACSIP_7</strain>
    </source>
</reference>
<dbReference type="EMBL" id="JAAYEE010000101">
    <property type="protein sequence ID" value="NLW35042.1"/>
    <property type="molecule type" value="Genomic_DNA"/>
</dbReference>
<proteinExistence type="predicted"/>